<evidence type="ECO:0000256" key="1">
    <source>
        <dbReference type="ARBA" id="ARBA00022801"/>
    </source>
</evidence>
<keyword evidence="5" id="KW-1185">Reference proteome</keyword>
<accession>A0A6I6DGZ5</accession>
<protein>
    <recommendedName>
        <fullName evidence="2">RNA 2',3'-cyclic phosphodiesterase</fullName>
        <shortName evidence="2">RNA 2',3'-CPDase</shortName>
        <ecNumber evidence="2">3.1.4.58</ecNumber>
    </recommendedName>
</protein>
<feature type="active site" description="Proton donor" evidence="2">
    <location>
        <position position="40"/>
    </location>
</feature>
<dbReference type="Proteomes" id="UP000426444">
    <property type="component" value="Chromosome"/>
</dbReference>
<evidence type="ECO:0000313" key="4">
    <source>
        <dbReference type="EMBL" id="QGT99640.1"/>
    </source>
</evidence>
<dbReference type="OrthoDB" id="9789350at2"/>
<keyword evidence="1 2" id="KW-0378">Hydrolase</keyword>
<evidence type="ECO:0000256" key="2">
    <source>
        <dbReference type="HAMAP-Rule" id="MF_01940"/>
    </source>
</evidence>
<keyword evidence="4" id="KW-0436">Ligase</keyword>
<comment type="catalytic activity">
    <reaction evidence="2">
        <text>a 3'-end 2',3'-cyclophospho-ribonucleotide-RNA + H2O = a 3'-end 2'-phospho-ribonucleotide-RNA + H(+)</text>
        <dbReference type="Rhea" id="RHEA:11828"/>
        <dbReference type="Rhea" id="RHEA-COMP:10464"/>
        <dbReference type="Rhea" id="RHEA-COMP:17353"/>
        <dbReference type="ChEBI" id="CHEBI:15377"/>
        <dbReference type="ChEBI" id="CHEBI:15378"/>
        <dbReference type="ChEBI" id="CHEBI:83064"/>
        <dbReference type="ChEBI" id="CHEBI:173113"/>
        <dbReference type="EC" id="3.1.4.58"/>
    </reaction>
</comment>
<gene>
    <name evidence="4" type="ORF">SYNTR_1047</name>
</gene>
<feature type="short sequence motif" description="HXTX 2" evidence="2">
    <location>
        <begin position="126"/>
        <end position="129"/>
    </location>
</feature>
<dbReference type="PANTHER" id="PTHR35561">
    <property type="entry name" value="RNA 2',3'-CYCLIC PHOSPHODIESTERASE"/>
    <property type="match status" value="1"/>
</dbReference>
<proteinExistence type="inferred from homology"/>
<dbReference type="EMBL" id="CP046457">
    <property type="protein sequence ID" value="QGT99640.1"/>
    <property type="molecule type" value="Genomic_DNA"/>
</dbReference>
<dbReference type="RefSeq" id="WP_156203517.1">
    <property type="nucleotide sequence ID" value="NZ_CP046457.1"/>
</dbReference>
<organism evidence="4 5">
    <name type="scientific">Candidatus Syntrophocurvum alkaliphilum</name>
    <dbReference type="NCBI Taxonomy" id="2293317"/>
    <lineage>
        <taxon>Bacteria</taxon>
        <taxon>Bacillati</taxon>
        <taxon>Bacillota</taxon>
        <taxon>Clostridia</taxon>
        <taxon>Eubacteriales</taxon>
        <taxon>Syntrophomonadaceae</taxon>
        <taxon>Candidatus Syntrophocurvum</taxon>
    </lineage>
</organism>
<reference evidence="5" key="1">
    <citation type="journal article" date="2019" name="Microbiology">
        <title>Complete Genome Sequence of an Uncultured Bacterium of the Candidate Phylum Bipolaricaulota.</title>
        <authorList>
            <person name="Kadnikov V.V."/>
            <person name="Mardanov A.V."/>
            <person name="Beletsky A.V."/>
            <person name="Frank Y.A."/>
            <person name="Karnachuk O.V."/>
            <person name="Ravin N.V."/>
        </authorList>
    </citation>
    <scope>NUCLEOTIDE SEQUENCE [LARGE SCALE GENOMIC DNA]</scope>
</reference>
<dbReference type="HAMAP" id="MF_01940">
    <property type="entry name" value="RNA_CPDase"/>
    <property type="match status" value="1"/>
</dbReference>
<dbReference type="AlphaFoldDB" id="A0A6I6DGZ5"/>
<feature type="domain" description="Phosphoesterase HXTX" evidence="3">
    <location>
        <begin position="103"/>
        <end position="176"/>
    </location>
</feature>
<dbReference type="GO" id="GO:0008664">
    <property type="term" value="F:RNA 2',3'-cyclic 3'-phosphodiesterase activity"/>
    <property type="evidence" value="ECO:0007669"/>
    <property type="project" value="UniProtKB-EC"/>
</dbReference>
<evidence type="ECO:0000259" key="3">
    <source>
        <dbReference type="Pfam" id="PF02834"/>
    </source>
</evidence>
<evidence type="ECO:0000313" key="5">
    <source>
        <dbReference type="Proteomes" id="UP000426444"/>
    </source>
</evidence>
<dbReference type="EC" id="3.1.4.58" evidence="2"/>
<feature type="domain" description="Phosphoesterase HXTX" evidence="3">
    <location>
        <begin position="7"/>
        <end position="91"/>
    </location>
</feature>
<dbReference type="KEGG" id="salq:SYNTR_1047"/>
<dbReference type="PANTHER" id="PTHR35561:SF1">
    <property type="entry name" value="RNA 2',3'-CYCLIC PHOSPHODIESTERASE"/>
    <property type="match status" value="1"/>
</dbReference>
<dbReference type="Gene3D" id="3.90.1140.10">
    <property type="entry name" value="Cyclic phosphodiesterase"/>
    <property type="match status" value="1"/>
</dbReference>
<sequence length="186" mass="21700">MRTFISIPIPKTVKDYVSKVKTELNTVEPDVKWVEYENYHLTVKFLGNINENQLKEIKHNLVIVGENCPNFDLILDRIGFFPNHIRPRVVWIGLKGELDKASFLTNRVDAYLGNLGFETERNHHFHLTLGRIRSEDNKQEFMKKCNAMQNNIKKLRFSINEFKLMESKLSSNGPQYSELGRFSLLG</sequence>
<feature type="active site" description="Proton acceptor" evidence="2">
    <location>
        <position position="126"/>
    </location>
</feature>
<name>A0A6I6DGZ5_9FIRM</name>
<comment type="function">
    <text evidence="2">Hydrolyzes RNA 2',3'-cyclic phosphodiester to an RNA 2'-phosphomonoester.</text>
</comment>
<dbReference type="NCBIfam" id="TIGR02258">
    <property type="entry name" value="2_5_ligase"/>
    <property type="match status" value="1"/>
</dbReference>
<dbReference type="Pfam" id="PF02834">
    <property type="entry name" value="LigT_PEase"/>
    <property type="match status" value="2"/>
</dbReference>
<dbReference type="InterPro" id="IPR009097">
    <property type="entry name" value="Cyclic_Pdiesterase"/>
</dbReference>
<feature type="short sequence motif" description="HXTX 1" evidence="2">
    <location>
        <begin position="40"/>
        <end position="43"/>
    </location>
</feature>
<dbReference type="GO" id="GO:0016874">
    <property type="term" value="F:ligase activity"/>
    <property type="evidence" value="ECO:0007669"/>
    <property type="project" value="UniProtKB-KW"/>
</dbReference>
<comment type="similarity">
    <text evidence="2">Belongs to the 2H phosphoesterase superfamily. ThpR family.</text>
</comment>
<dbReference type="InterPro" id="IPR004175">
    <property type="entry name" value="RNA_CPDase"/>
</dbReference>
<dbReference type="InterPro" id="IPR014051">
    <property type="entry name" value="Phosphoesterase_HXTX"/>
</dbReference>
<dbReference type="SUPFAM" id="SSF55144">
    <property type="entry name" value="LigT-like"/>
    <property type="match status" value="1"/>
</dbReference>
<dbReference type="GO" id="GO:0004113">
    <property type="term" value="F:2',3'-cyclic-nucleotide 3'-phosphodiesterase activity"/>
    <property type="evidence" value="ECO:0007669"/>
    <property type="project" value="InterPro"/>
</dbReference>